<sequence>MFFLSSSSRLSRCRVRLPRSLRHESTALHFYQNKQLDLYASREAKRLTLRQLVFFGRSMNEERLVQSANYVRTELPVRIAHRLRDLQALPYVVVTQEGVAKVYELYWSAFEQFRKYPPITNIQENEAFCEFLRKILDEHASVIPSLSLGLSISSPYLPPDTLDSFMRRMLVSRISRRVLAQHHLALSDTFMGKKSTRYTDSEPRVGIIYTGLDVRKSIEKGARLLKQRPLDVEDECKGVEDGLASPEVQIEGDLETKFSYIREHLE</sequence>
<evidence type="ECO:0000256" key="3">
    <source>
        <dbReference type="ARBA" id="ARBA00022777"/>
    </source>
</evidence>
<keyword evidence="2 5" id="KW-0547">Nucleotide-binding</keyword>
<protein>
    <recommendedName>
        <fullName evidence="5">Protein-serine/threonine kinase</fullName>
        <ecNumber evidence="5">2.7.11.-</ecNumber>
    </recommendedName>
</protein>
<evidence type="ECO:0000256" key="1">
    <source>
        <dbReference type="ARBA" id="ARBA00022679"/>
    </source>
</evidence>
<dbReference type="EC" id="2.7.11.-" evidence="5"/>
<dbReference type="InterPro" id="IPR039028">
    <property type="entry name" value="BCKD/PDK"/>
</dbReference>
<keyword evidence="1 5" id="KW-0808">Transferase</keyword>
<evidence type="ECO:0000313" key="7">
    <source>
        <dbReference type="EMBL" id="KAK7470616.1"/>
    </source>
</evidence>
<proteinExistence type="inferred from homology"/>
<evidence type="ECO:0000313" key="8">
    <source>
        <dbReference type="Proteomes" id="UP001498398"/>
    </source>
</evidence>
<evidence type="ECO:0000259" key="6">
    <source>
        <dbReference type="Pfam" id="PF10436"/>
    </source>
</evidence>
<reference evidence="7 8" key="1">
    <citation type="submission" date="2024-01" db="EMBL/GenBank/DDBJ databases">
        <title>A draft genome for the cacao thread blight pathogen Marasmiellus scandens.</title>
        <authorList>
            <person name="Baruah I.K."/>
            <person name="Leung J."/>
            <person name="Bukari Y."/>
            <person name="Amoako-Attah I."/>
            <person name="Meinhardt L.W."/>
            <person name="Bailey B.A."/>
            <person name="Cohen S.P."/>
        </authorList>
    </citation>
    <scope>NUCLEOTIDE SEQUENCE [LARGE SCALE GENOMIC DNA]</scope>
    <source>
        <strain evidence="7 8">GH-19</strain>
    </source>
</reference>
<gene>
    <name evidence="7" type="primary">PKP2_1</name>
    <name evidence="7" type="ORF">VKT23_002040</name>
</gene>
<dbReference type="EMBL" id="JBANRG010000002">
    <property type="protein sequence ID" value="KAK7470616.1"/>
    <property type="molecule type" value="Genomic_DNA"/>
</dbReference>
<evidence type="ECO:0000256" key="4">
    <source>
        <dbReference type="ARBA" id="ARBA00022840"/>
    </source>
</evidence>
<dbReference type="InterPro" id="IPR036784">
    <property type="entry name" value="AK/P_DHK_N_sf"/>
</dbReference>
<dbReference type="Proteomes" id="UP001498398">
    <property type="component" value="Unassembled WGS sequence"/>
</dbReference>
<dbReference type="Gene3D" id="1.20.140.20">
    <property type="entry name" value="Alpha-ketoacid/pyruvate dehydrogenase kinase, N-terminal domain"/>
    <property type="match status" value="1"/>
</dbReference>
<dbReference type="SUPFAM" id="SSF69012">
    <property type="entry name" value="alpha-ketoacid dehydrogenase kinase, N-terminal domain"/>
    <property type="match status" value="1"/>
</dbReference>
<feature type="domain" description="Branched-chain alpha-ketoacid dehydrogenase kinase/Pyruvate dehydrogenase kinase N-terminal" evidence="6">
    <location>
        <begin position="46"/>
        <end position="208"/>
    </location>
</feature>
<keyword evidence="5" id="KW-0496">Mitochondrion</keyword>
<dbReference type="PANTHER" id="PTHR11947:SF25">
    <property type="entry name" value="[PYRUVATE DEHYDROGENASE (ACETYL-TRANSFERRING)] KINASE 2, MITOCHONDRIAL"/>
    <property type="match status" value="1"/>
</dbReference>
<comment type="similarity">
    <text evidence="5">Belongs to the PDK/BCKDK protein kinase family.</text>
</comment>
<dbReference type="PANTHER" id="PTHR11947">
    <property type="entry name" value="PYRUVATE DEHYDROGENASE KINASE"/>
    <property type="match status" value="1"/>
</dbReference>
<dbReference type="InterPro" id="IPR018955">
    <property type="entry name" value="BCDHK/PDK_N"/>
</dbReference>
<organism evidence="7 8">
    <name type="scientific">Marasmiellus scandens</name>
    <dbReference type="NCBI Taxonomy" id="2682957"/>
    <lineage>
        <taxon>Eukaryota</taxon>
        <taxon>Fungi</taxon>
        <taxon>Dikarya</taxon>
        <taxon>Basidiomycota</taxon>
        <taxon>Agaricomycotina</taxon>
        <taxon>Agaricomycetes</taxon>
        <taxon>Agaricomycetidae</taxon>
        <taxon>Agaricales</taxon>
        <taxon>Marasmiineae</taxon>
        <taxon>Omphalotaceae</taxon>
        <taxon>Marasmiellus</taxon>
    </lineage>
</organism>
<comment type="caution">
    <text evidence="7">The sequence shown here is derived from an EMBL/GenBank/DDBJ whole genome shotgun (WGS) entry which is preliminary data.</text>
</comment>
<name>A0ABR1K2Q0_9AGAR</name>
<comment type="subcellular location">
    <subcellularLocation>
        <location evidence="5">Mitochondrion matrix</location>
    </subcellularLocation>
</comment>
<accession>A0ABR1K2Q0</accession>
<keyword evidence="3 5" id="KW-0418">Kinase</keyword>
<evidence type="ECO:0000256" key="5">
    <source>
        <dbReference type="RuleBase" id="RU366032"/>
    </source>
</evidence>
<dbReference type="Pfam" id="PF10436">
    <property type="entry name" value="BCDHK_Adom3"/>
    <property type="match status" value="1"/>
</dbReference>
<keyword evidence="8" id="KW-1185">Reference proteome</keyword>
<evidence type="ECO:0000256" key="2">
    <source>
        <dbReference type="ARBA" id="ARBA00022741"/>
    </source>
</evidence>
<keyword evidence="4 5" id="KW-0067">ATP-binding</keyword>